<organism evidence="1 2">
    <name type="scientific">Actinomadura meridiana</name>
    <dbReference type="NCBI Taxonomy" id="559626"/>
    <lineage>
        <taxon>Bacteria</taxon>
        <taxon>Bacillati</taxon>
        <taxon>Actinomycetota</taxon>
        <taxon>Actinomycetes</taxon>
        <taxon>Streptosporangiales</taxon>
        <taxon>Thermomonosporaceae</taxon>
        <taxon>Actinomadura</taxon>
    </lineage>
</organism>
<accession>A0ABP8BTR7</accession>
<name>A0ABP8BTR7_9ACTN</name>
<comment type="caution">
    <text evidence="1">The sequence shown here is derived from an EMBL/GenBank/DDBJ whole genome shotgun (WGS) entry which is preliminary data.</text>
</comment>
<dbReference type="EMBL" id="BAABAS010000004">
    <property type="protein sequence ID" value="GAA4226057.1"/>
    <property type="molecule type" value="Genomic_DNA"/>
</dbReference>
<evidence type="ECO:0000313" key="2">
    <source>
        <dbReference type="Proteomes" id="UP001501710"/>
    </source>
</evidence>
<proteinExistence type="predicted"/>
<gene>
    <name evidence="1" type="ORF">GCM10022254_09720</name>
</gene>
<protein>
    <submittedName>
        <fullName evidence="1">Uncharacterized protein</fullName>
    </submittedName>
</protein>
<sequence>MVSGHAELAALRRARAARLAAEAAETRAVVDARLAGVRWEDIAVELEMQQPNAVRKYKRLVEERLREGPRDG</sequence>
<keyword evidence="2" id="KW-1185">Reference proteome</keyword>
<evidence type="ECO:0000313" key="1">
    <source>
        <dbReference type="EMBL" id="GAA4226057.1"/>
    </source>
</evidence>
<reference evidence="2" key="1">
    <citation type="journal article" date="2019" name="Int. J. Syst. Evol. Microbiol.">
        <title>The Global Catalogue of Microorganisms (GCM) 10K type strain sequencing project: providing services to taxonomists for standard genome sequencing and annotation.</title>
        <authorList>
            <consortium name="The Broad Institute Genomics Platform"/>
            <consortium name="The Broad Institute Genome Sequencing Center for Infectious Disease"/>
            <person name="Wu L."/>
            <person name="Ma J."/>
        </authorList>
    </citation>
    <scope>NUCLEOTIDE SEQUENCE [LARGE SCALE GENOMIC DNA]</scope>
    <source>
        <strain evidence="2">JCM 17440</strain>
    </source>
</reference>
<dbReference type="Proteomes" id="UP001501710">
    <property type="component" value="Unassembled WGS sequence"/>
</dbReference>